<dbReference type="EMBL" id="JAUJEA010000001">
    <property type="protein sequence ID" value="MDN5200812.1"/>
    <property type="molecule type" value="Genomic_DNA"/>
</dbReference>
<dbReference type="Proteomes" id="UP001172082">
    <property type="component" value="Unassembled WGS sequence"/>
</dbReference>
<dbReference type="NCBIfam" id="NF033711">
    <property type="entry name" value="T9SS_PorQ"/>
    <property type="match status" value="1"/>
</dbReference>
<evidence type="ECO:0000313" key="1">
    <source>
        <dbReference type="EMBL" id="MDN5200812.1"/>
    </source>
</evidence>
<sequence length="340" mass="37391">MLPRTSLFAVLLVSSILAEAQVGGRKSFEFLNLAGNAKVAALGGVNISSGNSDVNMFLSNPALIDSTMDQHVSLSYLSFLGGINYSNLTYGYYSEKYGNWAFGLQYLDYGSIESYDESGVGLGSFDSNEFSFNIGHSRNAGSFTIGGNLKFALSNIAGNKASVVLVDLGGAFIHPEKDFVISLLFKNLGLIIRDYTELSDSELPADIQLGASFKPEHMPFRFSITAQNVLRGELAFFNPSSNTDDSNEQPGTVDEIFRHFVFATEFIPSKNFNIRLGYNHLIRRELRLEQLSGGAGFTMGLMFRIKAFEFAYTKAFYHVAGSSNHLTLTSNLKKLLKRTN</sequence>
<dbReference type="RefSeq" id="WP_346750832.1">
    <property type="nucleotide sequence ID" value="NZ_JAUJEA010000001.1"/>
</dbReference>
<keyword evidence="2" id="KW-1185">Reference proteome</keyword>
<proteinExistence type="predicted"/>
<accession>A0ABT8KJD1</accession>
<protein>
    <submittedName>
        <fullName evidence="1">Type IX secretion system protein PorQ</fullName>
    </submittedName>
</protein>
<name>A0ABT8KJD1_9BACT</name>
<organism evidence="1 2">
    <name type="scientific">Splendidivirga corallicola</name>
    <dbReference type="NCBI Taxonomy" id="3051826"/>
    <lineage>
        <taxon>Bacteria</taxon>
        <taxon>Pseudomonadati</taxon>
        <taxon>Bacteroidota</taxon>
        <taxon>Cytophagia</taxon>
        <taxon>Cytophagales</taxon>
        <taxon>Splendidivirgaceae</taxon>
        <taxon>Splendidivirga</taxon>
    </lineage>
</organism>
<dbReference type="NCBIfam" id="NF033709">
    <property type="entry name" value="PorV_fam"/>
    <property type="match status" value="1"/>
</dbReference>
<comment type="caution">
    <text evidence="1">The sequence shown here is derived from an EMBL/GenBank/DDBJ whole genome shotgun (WGS) entry which is preliminary data.</text>
</comment>
<gene>
    <name evidence="1" type="primary">porQ</name>
    <name evidence="1" type="ORF">QQ008_05555</name>
</gene>
<reference evidence="1" key="1">
    <citation type="submission" date="2023-06" db="EMBL/GenBank/DDBJ databases">
        <title>Genomic of Parafulvivirga corallium.</title>
        <authorList>
            <person name="Wang G."/>
        </authorList>
    </citation>
    <scope>NUCLEOTIDE SEQUENCE</scope>
    <source>
        <strain evidence="1">BMA10</strain>
    </source>
</reference>
<evidence type="ECO:0000313" key="2">
    <source>
        <dbReference type="Proteomes" id="UP001172082"/>
    </source>
</evidence>